<accession>A0A7S4KTK5</accession>
<gene>
    <name evidence="2" type="ORF">NAES01612_LOCUS11162</name>
</gene>
<protein>
    <recommendedName>
        <fullName evidence="3">Galectin</fullName>
    </recommendedName>
</protein>
<evidence type="ECO:0000313" key="2">
    <source>
        <dbReference type="EMBL" id="CAE2305077.1"/>
    </source>
</evidence>
<dbReference type="AlphaFoldDB" id="A0A7S4KTK5"/>
<name>A0A7S4KTK5_9EUKA</name>
<organism evidence="2">
    <name type="scientific">Paramoeba aestuarina</name>
    <dbReference type="NCBI Taxonomy" id="180227"/>
    <lineage>
        <taxon>Eukaryota</taxon>
        <taxon>Amoebozoa</taxon>
        <taxon>Discosea</taxon>
        <taxon>Flabellinia</taxon>
        <taxon>Dactylopodida</taxon>
        <taxon>Paramoebidae</taxon>
        <taxon>Paramoeba</taxon>
    </lineage>
</organism>
<evidence type="ECO:0000256" key="1">
    <source>
        <dbReference type="SAM" id="SignalP"/>
    </source>
</evidence>
<reference evidence="2" key="1">
    <citation type="submission" date="2021-01" db="EMBL/GenBank/DDBJ databases">
        <authorList>
            <person name="Corre E."/>
            <person name="Pelletier E."/>
            <person name="Niang G."/>
            <person name="Scheremetjew M."/>
            <person name="Finn R."/>
            <person name="Kale V."/>
            <person name="Holt S."/>
            <person name="Cochrane G."/>
            <person name="Meng A."/>
            <person name="Brown T."/>
            <person name="Cohen L."/>
        </authorList>
    </citation>
    <scope>NUCLEOTIDE SEQUENCE</scope>
    <source>
        <strain evidence="2">SoJaBio B1-5/56/2</strain>
    </source>
</reference>
<feature type="chain" id="PRO_5031545393" description="Galectin" evidence="1">
    <location>
        <begin position="19"/>
        <end position="201"/>
    </location>
</feature>
<feature type="signal peptide" evidence="1">
    <location>
        <begin position="1"/>
        <end position="18"/>
    </location>
</feature>
<dbReference type="EMBL" id="HBKR01016858">
    <property type="protein sequence ID" value="CAE2305077.1"/>
    <property type="molecule type" value="Transcribed_RNA"/>
</dbReference>
<sequence length="201" mass="23097">MLLLTMAGFTLNGLGVLAPQLKDNDEFFLWSKGVGVKAWKNVDTGNPMAELPSGPADLVFAPFVGPDGEREMKWHIRVRNNKFWVIGLVPKQKMDVNHERNVVVSESVLDLPAIWTTQKENYMPQQAKGLNRNKNIHDMPLEIWASFDERKVVFWSEDEQLVEFSLNDSKWDDGFYFVLNGYYGTLVELQVDRMYSHCIKG</sequence>
<keyword evidence="1" id="KW-0732">Signal</keyword>
<evidence type="ECO:0008006" key="3">
    <source>
        <dbReference type="Google" id="ProtNLM"/>
    </source>
</evidence>
<proteinExistence type="predicted"/>